<evidence type="ECO:0000256" key="1">
    <source>
        <dbReference type="ARBA" id="ARBA00022729"/>
    </source>
</evidence>
<feature type="transmembrane region" description="Helical" evidence="3">
    <location>
        <begin position="79"/>
        <end position="105"/>
    </location>
</feature>
<feature type="region of interest" description="Disordered" evidence="2">
    <location>
        <begin position="110"/>
        <end position="174"/>
    </location>
</feature>
<organism evidence="4 5">
    <name type="scientific">Brachybacterium sacelli</name>
    <dbReference type="NCBI Taxonomy" id="173364"/>
    <lineage>
        <taxon>Bacteria</taxon>
        <taxon>Bacillati</taxon>
        <taxon>Actinomycetota</taxon>
        <taxon>Actinomycetes</taxon>
        <taxon>Micrococcales</taxon>
        <taxon>Dermabacteraceae</taxon>
        <taxon>Brachybacterium</taxon>
    </lineage>
</organism>
<keyword evidence="5" id="KW-1185">Reference proteome</keyword>
<evidence type="ECO:0000313" key="5">
    <source>
        <dbReference type="Proteomes" id="UP001519290"/>
    </source>
</evidence>
<dbReference type="RefSeq" id="WP_209898426.1">
    <property type="nucleotide sequence ID" value="NZ_BAAAJW010000008.1"/>
</dbReference>
<gene>
    <name evidence="4" type="ORF">JOF43_000427</name>
</gene>
<feature type="region of interest" description="Disordered" evidence="2">
    <location>
        <begin position="1"/>
        <end position="73"/>
    </location>
</feature>
<feature type="compositionally biased region" description="Low complexity" evidence="2">
    <location>
        <begin position="1"/>
        <end position="10"/>
    </location>
</feature>
<keyword evidence="3" id="KW-0472">Membrane</keyword>
<feature type="compositionally biased region" description="Polar residues" evidence="2">
    <location>
        <begin position="129"/>
        <end position="148"/>
    </location>
</feature>
<evidence type="ECO:0008006" key="6">
    <source>
        <dbReference type="Google" id="ProtNLM"/>
    </source>
</evidence>
<name>A0ABS4WW84_9MICO</name>
<keyword evidence="1" id="KW-0732">Signal</keyword>
<evidence type="ECO:0000256" key="2">
    <source>
        <dbReference type="SAM" id="MobiDB-lite"/>
    </source>
</evidence>
<feature type="compositionally biased region" description="Low complexity" evidence="2">
    <location>
        <begin position="155"/>
        <end position="167"/>
    </location>
</feature>
<proteinExistence type="predicted"/>
<sequence length="313" mass="31895">MSQPPQNGWGQPPPDDSHGQPSPNGGYGQGQFGGYGQGQASGYGQPGAFGQDASPAPSFGGAGGGFPPQGPEKTGPGKVPLLICAGCALLALLLVILGGGIFLFIRSGGGGTDGGETTQSEPAGDETSEQPTDAETSEQPTDQETSEQPADDATSEGATEEAAAGAGTKDDPYAVGATFTLEDGEGGTYDVTVGEVDWDATDAVMEANQFNTEPSDGETYILIPLELTYHGDSSAEVFSAVTVQYATSGGDVYEDLGTTITPHDSLDVESLSDGDTGSWEMGMIVPEDQVKDGAVVVDTWLNAEDEPAWVAVS</sequence>
<evidence type="ECO:0000313" key="4">
    <source>
        <dbReference type="EMBL" id="MBP2380470.1"/>
    </source>
</evidence>
<comment type="caution">
    <text evidence="4">The sequence shown here is derived from an EMBL/GenBank/DDBJ whole genome shotgun (WGS) entry which is preliminary data.</text>
</comment>
<feature type="compositionally biased region" description="Gly residues" evidence="2">
    <location>
        <begin position="25"/>
        <end position="47"/>
    </location>
</feature>
<reference evidence="4 5" key="1">
    <citation type="submission" date="2021-03" db="EMBL/GenBank/DDBJ databases">
        <title>Sequencing the genomes of 1000 actinobacteria strains.</title>
        <authorList>
            <person name="Klenk H.-P."/>
        </authorList>
    </citation>
    <scope>NUCLEOTIDE SEQUENCE [LARGE SCALE GENOMIC DNA]</scope>
    <source>
        <strain evidence="4 5">DSM 14566</strain>
    </source>
</reference>
<keyword evidence="3" id="KW-1133">Transmembrane helix</keyword>
<dbReference type="Gene3D" id="2.60.40.1240">
    <property type="match status" value="1"/>
</dbReference>
<dbReference type="Proteomes" id="UP001519290">
    <property type="component" value="Unassembled WGS sequence"/>
</dbReference>
<protein>
    <recommendedName>
        <fullName evidence="6">DUF4352 domain-containing protein</fullName>
    </recommendedName>
</protein>
<keyword evidence="3" id="KW-0812">Transmembrane</keyword>
<accession>A0ABS4WW84</accession>
<dbReference type="InterPro" id="IPR029050">
    <property type="entry name" value="Immunoprotect_excell_Ig-like"/>
</dbReference>
<dbReference type="EMBL" id="JAGIOD010000001">
    <property type="protein sequence ID" value="MBP2380470.1"/>
    <property type="molecule type" value="Genomic_DNA"/>
</dbReference>
<evidence type="ECO:0000256" key="3">
    <source>
        <dbReference type="SAM" id="Phobius"/>
    </source>
</evidence>